<feature type="transmembrane region" description="Helical" evidence="1">
    <location>
        <begin position="21"/>
        <end position="42"/>
    </location>
</feature>
<dbReference type="EMBL" id="GBRH01169206">
    <property type="protein sequence ID" value="JAE28690.1"/>
    <property type="molecule type" value="Transcribed_RNA"/>
</dbReference>
<proteinExistence type="predicted"/>
<reference evidence="2" key="1">
    <citation type="submission" date="2014-09" db="EMBL/GenBank/DDBJ databases">
        <authorList>
            <person name="Magalhaes I.L.F."/>
            <person name="Oliveira U."/>
            <person name="Santos F.R."/>
            <person name="Vidigal T.H.D.A."/>
            <person name="Brescovit A.D."/>
            <person name="Santos A.J."/>
        </authorList>
    </citation>
    <scope>NUCLEOTIDE SEQUENCE</scope>
    <source>
        <tissue evidence="2">Shoot tissue taken approximately 20 cm above the soil surface</tissue>
    </source>
</reference>
<evidence type="ECO:0000256" key="1">
    <source>
        <dbReference type="SAM" id="Phobius"/>
    </source>
</evidence>
<sequence length="45" mass="5032">MKSIYKYIFRTSALQKLSVEGLSGFYKLASALLCFSFMSLIASNC</sequence>
<evidence type="ECO:0000313" key="2">
    <source>
        <dbReference type="EMBL" id="JAE28690.1"/>
    </source>
</evidence>
<keyword evidence="1" id="KW-0472">Membrane</keyword>
<name>A0A0A9GUL2_ARUDO</name>
<reference evidence="2" key="2">
    <citation type="journal article" date="2015" name="Data Brief">
        <title>Shoot transcriptome of the giant reed, Arundo donax.</title>
        <authorList>
            <person name="Barrero R.A."/>
            <person name="Guerrero F.D."/>
            <person name="Moolhuijzen P."/>
            <person name="Goolsby J.A."/>
            <person name="Tidwell J."/>
            <person name="Bellgard S.E."/>
            <person name="Bellgard M.I."/>
        </authorList>
    </citation>
    <scope>NUCLEOTIDE SEQUENCE</scope>
    <source>
        <tissue evidence="2">Shoot tissue taken approximately 20 cm above the soil surface</tissue>
    </source>
</reference>
<keyword evidence="1" id="KW-1133">Transmembrane helix</keyword>
<keyword evidence="1" id="KW-0812">Transmembrane</keyword>
<protein>
    <submittedName>
        <fullName evidence="2">Uncharacterized protein</fullName>
    </submittedName>
</protein>
<accession>A0A0A9GUL2</accession>
<organism evidence="2">
    <name type="scientific">Arundo donax</name>
    <name type="common">Giant reed</name>
    <name type="synonym">Donax arundinaceus</name>
    <dbReference type="NCBI Taxonomy" id="35708"/>
    <lineage>
        <taxon>Eukaryota</taxon>
        <taxon>Viridiplantae</taxon>
        <taxon>Streptophyta</taxon>
        <taxon>Embryophyta</taxon>
        <taxon>Tracheophyta</taxon>
        <taxon>Spermatophyta</taxon>
        <taxon>Magnoliopsida</taxon>
        <taxon>Liliopsida</taxon>
        <taxon>Poales</taxon>
        <taxon>Poaceae</taxon>
        <taxon>PACMAD clade</taxon>
        <taxon>Arundinoideae</taxon>
        <taxon>Arundineae</taxon>
        <taxon>Arundo</taxon>
    </lineage>
</organism>
<dbReference type="AlphaFoldDB" id="A0A0A9GUL2"/>